<evidence type="ECO:0000256" key="1">
    <source>
        <dbReference type="SAM" id="SignalP"/>
    </source>
</evidence>
<proteinExistence type="predicted"/>
<dbReference type="RefSeq" id="WP_015495469.1">
    <property type="nucleotide sequence ID" value="NC_020908.1"/>
</dbReference>
<keyword evidence="3" id="KW-1185">Reference proteome</keyword>
<dbReference type="PROSITE" id="PS51257">
    <property type="entry name" value="PROKAR_LIPOPROTEIN"/>
    <property type="match status" value="1"/>
</dbReference>
<dbReference type="AlphaFoldDB" id="M9RIF7"/>
<dbReference type="KEGG" id="oar:OA238_c23000"/>
<dbReference type="Proteomes" id="UP000004688">
    <property type="component" value="Chromosome"/>
</dbReference>
<evidence type="ECO:0000313" key="3">
    <source>
        <dbReference type="Proteomes" id="UP000004688"/>
    </source>
</evidence>
<feature type="chain" id="PRO_5004102197" description="ATP-dependent transcriptional regulator" evidence="1">
    <location>
        <begin position="26"/>
        <end position="465"/>
    </location>
</feature>
<dbReference type="InterPro" id="IPR021323">
    <property type="entry name" value="DUF2927"/>
</dbReference>
<protein>
    <recommendedName>
        <fullName evidence="4">ATP-dependent transcriptional regulator</fullName>
    </recommendedName>
</protein>
<keyword evidence="1" id="KW-0732">Signal</keyword>
<name>M9RIF7_9RHOB</name>
<dbReference type="OrthoDB" id="7823193at2"/>
<dbReference type="Pfam" id="PF11150">
    <property type="entry name" value="DUF2927"/>
    <property type="match status" value="1"/>
</dbReference>
<reference evidence="2 3" key="1">
    <citation type="journal article" date="2013" name="PLoS ONE">
        <title>Poles Apart: Arctic and Antarctic Octadecabacter strains Share High Genome Plasticity and a New Type of Xanthorhodopsin.</title>
        <authorList>
            <person name="Vollmers J."/>
            <person name="Voget S."/>
            <person name="Dietrich S."/>
            <person name="Gollnow K."/>
            <person name="Smits M."/>
            <person name="Meyer K."/>
            <person name="Brinkhoff T."/>
            <person name="Simon M."/>
            <person name="Daniel R."/>
        </authorList>
    </citation>
    <scope>NUCLEOTIDE SEQUENCE [LARGE SCALE GENOMIC DNA]</scope>
    <source>
        <strain evidence="2 3">238</strain>
    </source>
</reference>
<evidence type="ECO:0008006" key="4">
    <source>
        <dbReference type="Google" id="ProtNLM"/>
    </source>
</evidence>
<accession>M9RIF7</accession>
<dbReference type="STRING" id="391616.OA238_c23000"/>
<dbReference type="EMBL" id="CP003742">
    <property type="protein sequence ID" value="AGI72374.1"/>
    <property type="molecule type" value="Genomic_DNA"/>
</dbReference>
<dbReference type="HOGENOM" id="CLU_048572_0_0_5"/>
<sequence length="465" mass="50342">MNRTFRRLMAISVMFLTACTPVPQSSFGGPTLPTRTMGLQDSLPPMRSFAGNRVITPTRSNREVGKDFMDLSFRMESGRPVTRLTRFEAPVTVRVTGDVPPSLTPDLRILLGRLRTEANIDISMTGAQTASITIEAIPRAVLNAAVPSAACFVVPRVSSWEEFKTVRRTPTVDWTTLERRDRAAVFVPSDVAPQEIRDCLHEEFAQALGPLNDLYRLSDSVFNDDNIHAVLTSFDMLVLRAYYDPALSNGMTRGQVAARLDPILSRLNPAGDSRADRPRNDTTRSWIDNIETALTAGSSPASRRNAALHAVSLAGAMNWDGPRDGFAHYALGRLNVGYDSDIALSAFNQALRIYNRSPETRLHAAHVSVQLAAFALSAGDGDGDGAAVLSLVDGAMPIAAAHENAALLATLMMFKAEALEMTGRGAEASAVRMDSLGWARYGFGADANVRARLSEIASLNPLKGI</sequence>
<gene>
    <name evidence="2" type="ORF">OA238_c23000</name>
</gene>
<feature type="signal peptide" evidence="1">
    <location>
        <begin position="1"/>
        <end position="25"/>
    </location>
</feature>
<organism evidence="2 3">
    <name type="scientific">Octadecabacter arcticus 238</name>
    <dbReference type="NCBI Taxonomy" id="391616"/>
    <lineage>
        <taxon>Bacteria</taxon>
        <taxon>Pseudomonadati</taxon>
        <taxon>Pseudomonadota</taxon>
        <taxon>Alphaproteobacteria</taxon>
        <taxon>Rhodobacterales</taxon>
        <taxon>Roseobacteraceae</taxon>
        <taxon>Octadecabacter</taxon>
    </lineage>
</organism>
<evidence type="ECO:0000313" key="2">
    <source>
        <dbReference type="EMBL" id="AGI72374.1"/>
    </source>
</evidence>
<dbReference type="eggNOG" id="ENOG502Z7V7">
    <property type="taxonomic scope" value="Bacteria"/>
</dbReference>